<name>A0A0L6UWK9_9BASI</name>
<accession>A0A0L6UWK9</accession>
<keyword evidence="2" id="KW-1185">Reference proteome</keyword>
<dbReference type="EMBL" id="LAVV01008390">
    <property type="protein sequence ID" value="KNZ52921.1"/>
    <property type="molecule type" value="Genomic_DNA"/>
</dbReference>
<dbReference type="VEuPathDB" id="FungiDB:VP01_339g3"/>
<reference evidence="1 2" key="1">
    <citation type="submission" date="2015-08" db="EMBL/GenBank/DDBJ databases">
        <title>Next Generation Sequencing and Analysis of the Genome of Puccinia sorghi L Schw, the Causal Agent of Maize Common Rust.</title>
        <authorList>
            <person name="Rochi L."/>
            <person name="Burguener G."/>
            <person name="Darino M."/>
            <person name="Turjanski A."/>
            <person name="Kreff E."/>
            <person name="Dieguez M.J."/>
            <person name="Sacco F."/>
        </authorList>
    </citation>
    <scope>NUCLEOTIDE SEQUENCE [LARGE SCALE GENOMIC DNA]</scope>
    <source>
        <strain evidence="1 2">RO10H11247</strain>
    </source>
</reference>
<evidence type="ECO:0000313" key="1">
    <source>
        <dbReference type="EMBL" id="KNZ52921.1"/>
    </source>
</evidence>
<proteinExistence type="predicted"/>
<dbReference type="Proteomes" id="UP000037035">
    <property type="component" value="Unassembled WGS sequence"/>
</dbReference>
<protein>
    <submittedName>
        <fullName evidence="1">Uncharacterized protein</fullName>
    </submittedName>
</protein>
<sequence>MASSNHKQQQRSSPSHLALQISKGFQPLQEDNSTTTLKKASEHIREKFDISVTPEAIQKTLKTVNTTWKTVTQIPQKRNEASFITKQHDYMLNQVTNIGQKHFY</sequence>
<organism evidence="1 2">
    <name type="scientific">Puccinia sorghi</name>
    <dbReference type="NCBI Taxonomy" id="27349"/>
    <lineage>
        <taxon>Eukaryota</taxon>
        <taxon>Fungi</taxon>
        <taxon>Dikarya</taxon>
        <taxon>Basidiomycota</taxon>
        <taxon>Pucciniomycotina</taxon>
        <taxon>Pucciniomycetes</taxon>
        <taxon>Pucciniales</taxon>
        <taxon>Pucciniaceae</taxon>
        <taxon>Puccinia</taxon>
    </lineage>
</organism>
<dbReference type="STRING" id="27349.A0A0L6UWK9"/>
<dbReference type="AlphaFoldDB" id="A0A0L6UWK9"/>
<comment type="caution">
    <text evidence="1">The sequence shown here is derived from an EMBL/GenBank/DDBJ whole genome shotgun (WGS) entry which is preliminary data.</text>
</comment>
<dbReference type="OrthoDB" id="2280777at2759"/>
<gene>
    <name evidence="1" type="ORF">VP01_339g3</name>
</gene>
<evidence type="ECO:0000313" key="2">
    <source>
        <dbReference type="Proteomes" id="UP000037035"/>
    </source>
</evidence>